<keyword evidence="4" id="KW-1185">Reference proteome</keyword>
<dbReference type="NCBIfam" id="TIGR01120">
    <property type="entry name" value="rpiB"/>
    <property type="match status" value="1"/>
</dbReference>
<dbReference type="PANTHER" id="PTHR43732">
    <property type="entry name" value="RIBOSE 5-PHOSPHATE ISOMERASE-RELATED"/>
    <property type="match status" value="1"/>
</dbReference>
<comment type="similarity">
    <text evidence="1">Belongs to the LacAB/RpiB family.</text>
</comment>
<dbReference type="NCBIfam" id="TIGR00689">
    <property type="entry name" value="rpiB_lacA_lacB"/>
    <property type="match status" value="1"/>
</dbReference>
<dbReference type="PIRSF" id="PIRSF005384">
    <property type="entry name" value="RpiB_LacA_B"/>
    <property type="match status" value="1"/>
</dbReference>
<dbReference type="RefSeq" id="WP_379897530.1">
    <property type="nucleotide sequence ID" value="NZ_JBHRTR010000005.1"/>
</dbReference>
<evidence type="ECO:0000313" key="4">
    <source>
        <dbReference type="Proteomes" id="UP001595528"/>
    </source>
</evidence>
<dbReference type="Pfam" id="PF02502">
    <property type="entry name" value="LacAB_rpiB"/>
    <property type="match status" value="1"/>
</dbReference>
<organism evidence="3 4">
    <name type="scientific">Marinibaculum pumilum</name>
    <dbReference type="NCBI Taxonomy" id="1766165"/>
    <lineage>
        <taxon>Bacteria</taxon>
        <taxon>Pseudomonadati</taxon>
        <taxon>Pseudomonadota</taxon>
        <taxon>Alphaproteobacteria</taxon>
        <taxon>Rhodospirillales</taxon>
        <taxon>Rhodospirillaceae</taxon>
        <taxon>Marinibaculum</taxon>
    </lineage>
</organism>
<keyword evidence="2 3" id="KW-0413">Isomerase</keyword>
<evidence type="ECO:0000313" key="3">
    <source>
        <dbReference type="EMBL" id="MFC3225796.1"/>
    </source>
</evidence>
<accession>A0ABV7KTT6</accession>
<gene>
    <name evidence="3" type="primary">rpiB</name>
    <name evidence="3" type="ORF">ACFOGJ_01040</name>
</gene>
<dbReference type="EMBL" id="JBHRTR010000005">
    <property type="protein sequence ID" value="MFC3225796.1"/>
    <property type="molecule type" value="Genomic_DNA"/>
</dbReference>
<reference evidence="4" key="1">
    <citation type="journal article" date="2019" name="Int. J. Syst. Evol. Microbiol.">
        <title>The Global Catalogue of Microorganisms (GCM) 10K type strain sequencing project: providing services to taxonomists for standard genome sequencing and annotation.</title>
        <authorList>
            <consortium name="The Broad Institute Genomics Platform"/>
            <consortium name="The Broad Institute Genome Sequencing Center for Infectious Disease"/>
            <person name="Wu L."/>
            <person name="Ma J."/>
        </authorList>
    </citation>
    <scope>NUCLEOTIDE SEQUENCE [LARGE SCALE GENOMIC DNA]</scope>
    <source>
        <strain evidence="4">KCTC 42964</strain>
    </source>
</reference>
<sequence>MRLFRFDTAALKDAKNMPVNSSGPQTIVVASDHAGLPLKEVLKADLKASGYKVDDLGTHDETSVDYPDFGMAAARAVAAGKADAGVIVCGSGIGISIAANRIAGARAAVLHDSLTARLAREHNDANIAAFGARLMGVETAREALKTFLATPFDGGERHQRRVTKLDTGMSAGAAD</sequence>
<dbReference type="PANTHER" id="PTHR43732:SF1">
    <property type="entry name" value="RIBOSE 5-PHOSPHATE ISOMERASE"/>
    <property type="match status" value="1"/>
</dbReference>
<protein>
    <submittedName>
        <fullName evidence="3">Ribose 5-phosphate isomerase B</fullName>
        <ecNumber evidence="3">5.3.1.6</ecNumber>
    </submittedName>
</protein>
<dbReference type="Proteomes" id="UP001595528">
    <property type="component" value="Unassembled WGS sequence"/>
</dbReference>
<dbReference type="SUPFAM" id="SSF89623">
    <property type="entry name" value="Ribose/Galactose isomerase RpiB/AlsB"/>
    <property type="match status" value="1"/>
</dbReference>
<proteinExistence type="inferred from homology"/>
<dbReference type="GO" id="GO:0004751">
    <property type="term" value="F:ribose-5-phosphate isomerase activity"/>
    <property type="evidence" value="ECO:0007669"/>
    <property type="project" value="UniProtKB-EC"/>
</dbReference>
<dbReference type="NCBIfam" id="NF004051">
    <property type="entry name" value="PRK05571.1"/>
    <property type="match status" value="1"/>
</dbReference>
<dbReference type="InterPro" id="IPR004785">
    <property type="entry name" value="RpiB"/>
</dbReference>
<dbReference type="EC" id="5.3.1.6" evidence="3"/>
<evidence type="ECO:0000256" key="1">
    <source>
        <dbReference type="ARBA" id="ARBA00008754"/>
    </source>
</evidence>
<name>A0ABV7KTT6_9PROT</name>
<dbReference type="InterPro" id="IPR036569">
    <property type="entry name" value="RpiB_LacA_LacB_sf"/>
</dbReference>
<dbReference type="Gene3D" id="3.40.1400.10">
    <property type="entry name" value="Sugar-phosphate isomerase, RpiB/LacA/LacB"/>
    <property type="match status" value="1"/>
</dbReference>
<dbReference type="InterPro" id="IPR051812">
    <property type="entry name" value="SPI_LacAB/RpiB"/>
</dbReference>
<dbReference type="InterPro" id="IPR003500">
    <property type="entry name" value="RpiB_LacA_LacB"/>
</dbReference>
<evidence type="ECO:0000256" key="2">
    <source>
        <dbReference type="ARBA" id="ARBA00023235"/>
    </source>
</evidence>
<comment type="caution">
    <text evidence="3">The sequence shown here is derived from an EMBL/GenBank/DDBJ whole genome shotgun (WGS) entry which is preliminary data.</text>
</comment>